<evidence type="ECO:0000256" key="1">
    <source>
        <dbReference type="ARBA" id="ARBA00004651"/>
    </source>
</evidence>
<evidence type="ECO:0000256" key="7">
    <source>
        <dbReference type="ARBA" id="ARBA00023136"/>
    </source>
</evidence>
<evidence type="ECO:0000256" key="10">
    <source>
        <dbReference type="SAM" id="Phobius"/>
    </source>
</evidence>
<keyword evidence="4" id="KW-0808">Transferase</keyword>
<dbReference type="Pfam" id="PF00535">
    <property type="entry name" value="Glycos_transf_2"/>
    <property type="match status" value="1"/>
</dbReference>
<comment type="similarity">
    <text evidence="8">Belongs to the glycosyltransferase 2 family. GtrB subfamily.</text>
</comment>
<evidence type="ECO:0000256" key="4">
    <source>
        <dbReference type="ARBA" id="ARBA00022679"/>
    </source>
</evidence>
<dbReference type="InterPro" id="IPR001173">
    <property type="entry name" value="Glyco_trans_2-like"/>
</dbReference>
<dbReference type="Gene3D" id="3.90.550.10">
    <property type="entry name" value="Spore Coat Polysaccharide Biosynthesis Protein SpsA, Chain A"/>
    <property type="match status" value="1"/>
</dbReference>
<keyword evidence="2" id="KW-1003">Cell membrane</keyword>
<evidence type="ECO:0000256" key="9">
    <source>
        <dbReference type="SAM" id="MobiDB-lite"/>
    </source>
</evidence>
<keyword evidence="6 10" id="KW-1133">Transmembrane helix</keyword>
<evidence type="ECO:0000256" key="3">
    <source>
        <dbReference type="ARBA" id="ARBA00022676"/>
    </source>
</evidence>
<dbReference type="RefSeq" id="WP_206293559.1">
    <property type="nucleotide sequence ID" value="NZ_CP063458.1"/>
</dbReference>
<dbReference type="GO" id="GO:0016757">
    <property type="term" value="F:glycosyltransferase activity"/>
    <property type="evidence" value="ECO:0007669"/>
    <property type="project" value="UniProtKB-KW"/>
</dbReference>
<reference evidence="12 13" key="1">
    <citation type="submission" date="2020-10" db="EMBL/GenBank/DDBJ databases">
        <title>Wide distribution of Phycisphaera-like planctomycetes from WD2101 soil group in peatlands and genome analysis of the first cultivated representative.</title>
        <authorList>
            <person name="Dedysh S.N."/>
            <person name="Beletsky A.V."/>
            <person name="Ivanova A."/>
            <person name="Kulichevskaya I.S."/>
            <person name="Suzina N.E."/>
            <person name="Philippov D.A."/>
            <person name="Rakitin A.L."/>
            <person name="Mardanov A.V."/>
            <person name="Ravin N.V."/>
        </authorList>
    </citation>
    <scope>NUCLEOTIDE SEQUENCE [LARGE SCALE GENOMIC DNA]</scope>
    <source>
        <strain evidence="12 13">M1803</strain>
    </source>
</reference>
<evidence type="ECO:0000313" key="12">
    <source>
        <dbReference type="EMBL" id="QOV90473.1"/>
    </source>
</evidence>
<keyword evidence="3" id="KW-0328">Glycosyltransferase</keyword>
<dbReference type="AlphaFoldDB" id="A0A7M2WYI7"/>
<dbReference type="GO" id="GO:0005886">
    <property type="term" value="C:plasma membrane"/>
    <property type="evidence" value="ECO:0007669"/>
    <property type="project" value="UniProtKB-SubCell"/>
</dbReference>
<sequence>MATEEHLDTQNRSTSTEQPISVVVPCFNEKDVIRVTHQRLSSTLSEIGHAFEIIYVDDGSRDTTLEILREMQLADSNVRVVALSRNFGHQVAVTAGVSNARGEAVILIDADLQDPPEVIVEMVRLWRTGVDVAYGQRTDRPGETAFKRFTAKLFYRLINRMSDVSIPVDTGDFRLMSRRVVDALLSMPERDRFVRGMVSWVGFRQVAVPYRREPRFAGESKYPILKMVRFATDGLLSFSLTPLRVSTGIGFAAAVLAAFGILYALILRLFTNVWVSGWTLLFIAVLFFSGVQLLSVGIIGEYLGRVYREVKRRPLFLVGERLGFDPDSHANTSRQATVASRQEHAIDTRQS</sequence>
<feature type="transmembrane region" description="Helical" evidence="10">
    <location>
        <begin position="245"/>
        <end position="266"/>
    </location>
</feature>
<dbReference type="InterPro" id="IPR029044">
    <property type="entry name" value="Nucleotide-diphossugar_trans"/>
</dbReference>
<dbReference type="SUPFAM" id="SSF53448">
    <property type="entry name" value="Nucleotide-diphospho-sugar transferases"/>
    <property type="match status" value="1"/>
</dbReference>
<proteinExistence type="inferred from homology"/>
<keyword evidence="13" id="KW-1185">Reference proteome</keyword>
<evidence type="ECO:0000256" key="8">
    <source>
        <dbReference type="ARBA" id="ARBA00038152"/>
    </source>
</evidence>
<dbReference type="PANTHER" id="PTHR48090:SF1">
    <property type="entry name" value="PROPHAGE BACTOPRENOL GLUCOSYL TRANSFERASE HOMOLOG"/>
    <property type="match status" value="1"/>
</dbReference>
<keyword evidence="5 10" id="KW-0812">Transmembrane</keyword>
<comment type="subcellular location">
    <subcellularLocation>
        <location evidence="1">Cell membrane</location>
        <topology evidence="1">Multi-pass membrane protein</topology>
    </subcellularLocation>
</comment>
<evidence type="ECO:0000256" key="5">
    <source>
        <dbReference type="ARBA" id="ARBA00022692"/>
    </source>
</evidence>
<evidence type="ECO:0000256" key="2">
    <source>
        <dbReference type="ARBA" id="ARBA00022475"/>
    </source>
</evidence>
<feature type="region of interest" description="Disordered" evidence="9">
    <location>
        <begin position="328"/>
        <end position="351"/>
    </location>
</feature>
<dbReference type="CDD" id="cd04187">
    <property type="entry name" value="DPM1_like_bac"/>
    <property type="match status" value="1"/>
</dbReference>
<evidence type="ECO:0000256" key="6">
    <source>
        <dbReference type="ARBA" id="ARBA00022989"/>
    </source>
</evidence>
<dbReference type="Proteomes" id="UP000593765">
    <property type="component" value="Chromosome"/>
</dbReference>
<protein>
    <submittedName>
        <fullName evidence="12">Glycosyltransferase family 2 protein</fullName>
    </submittedName>
</protein>
<dbReference type="KEGG" id="hbs:IPV69_03655"/>
<dbReference type="FunFam" id="3.90.550.10:FF:000079">
    <property type="entry name" value="Probable glycosyl transferase"/>
    <property type="match status" value="1"/>
</dbReference>
<evidence type="ECO:0000313" key="13">
    <source>
        <dbReference type="Proteomes" id="UP000593765"/>
    </source>
</evidence>
<feature type="domain" description="Glycosyltransferase 2-like" evidence="11">
    <location>
        <begin position="21"/>
        <end position="184"/>
    </location>
</feature>
<evidence type="ECO:0000259" key="11">
    <source>
        <dbReference type="Pfam" id="PF00535"/>
    </source>
</evidence>
<feature type="compositionally biased region" description="Basic and acidic residues" evidence="9">
    <location>
        <begin position="341"/>
        <end position="351"/>
    </location>
</feature>
<dbReference type="PANTHER" id="PTHR48090">
    <property type="entry name" value="UNDECAPRENYL-PHOSPHATE 4-DEOXY-4-FORMAMIDO-L-ARABINOSE TRANSFERASE-RELATED"/>
    <property type="match status" value="1"/>
</dbReference>
<accession>A0A7M2WYI7</accession>
<keyword evidence="7 10" id="KW-0472">Membrane</keyword>
<organism evidence="12 13">
    <name type="scientific">Humisphaera borealis</name>
    <dbReference type="NCBI Taxonomy" id="2807512"/>
    <lineage>
        <taxon>Bacteria</taxon>
        <taxon>Pseudomonadati</taxon>
        <taxon>Planctomycetota</taxon>
        <taxon>Phycisphaerae</taxon>
        <taxon>Tepidisphaerales</taxon>
        <taxon>Tepidisphaeraceae</taxon>
        <taxon>Humisphaera</taxon>
    </lineage>
</organism>
<dbReference type="EMBL" id="CP063458">
    <property type="protein sequence ID" value="QOV90473.1"/>
    <property type="molecule type" value="Genomic_DNA"/>
</dbReference>
<gene>
    <name evidence="12" type="ORF">IPV69_03655</name>
</gene>
<dbReference type="InterPro" id="IPR050256">
    <property type="entry name" value="Glycosyltransferase_2"/>
</dbReference>
<feature type="transmembrane region" description="Helical" evidence="10">
    <location>
        <begin position="278"/>
        <end position="303"/>
    </location>
</feature>
<feature type="compositionally biased region" description="Polar residues" evidence="9">
    <location>
        <begin position="329"/>
        <end position="340"/>
    </location>
</feature>
<name>A0A7M2WYI7_9BACT</name>